<dbReference type="PRINTS" id="PR01853">
    <property type="entry name" value="YAJCTRNLCASE"/>
</dbReference>
<name>A0ABR9AMG5_9BACT</name>
<gene>
    <name evidence="12" type="primary">yajC</name>
    <name evidence="12" type="ORF">IFO69_14065</name>
</gene>
<sequence length="106" mass="11638">MISTILLQAQGAGGSGIYGQIFLFGGIILIMYFFMIRPQQKKQKDAKNFIDSIKKGDQVITIGGIHAKVSSIEGDTVILELDRGFKIKVEKSAVSAEFSKKINETK</sequence>
<keyword evidence="6 11" id="KW-0812">Transmembrane</keyword>
<keyword evidence="7" id="KW-0653">Protein transport</keyword>
<dbReference type="Proteomes" id="UP000647133">
    <property type="component" value="Unassembled WGS sequence"/>
</dbReference>
<organism evidence="12 13">
    <name type="scientific">Echinicola arenosa</name>
    <dbReference type="NCBI Taxonomy" id="2774144"/>
    <lineage>
        <taxon>Bacteria</taxon>
        <taxon>Pseudomonadati</taxon>
        <taxon>Bacteroidota</taxon>
        <taxon>Cytophagia</taxon>
        <taxon>Cytophagales</taxon>
        <taxon>Cyclobacteriaceae</taxon>
        <taxon>Echinicola</taxon>
    </lineage>
</organism>
<evidence type="ECO:0000256" key="8">
    <source>
        <dbReference type="ARBA" id="ARBA00022989"/>
    </source>
</evidence>
<evidence type="ECO:0000256" key="4">
    <source>
        <dbReference type="ARBA" id="ARBA00022448"/>
    </source>
</evidence>
<feature type="transmembrane region" description="Helical" evidence="11">
    <location>
        <begin position="17"/>
        <end position="35"/>
    </location>
</feature>
<evidence type="ECO:0000256" key="3">
    <source>
        <dbReference type="ARBA" id="ARBA00014962"/>
    </source>
</evidence>
<keyword evidence="5" id="KW-1003">Cell membrane</keyword>
<evidence type="ECO:0000256" key="5">
    <source>
        <dbReference type="ARBA" id="ARBA00022475"/>
    </source>
</evidence>
<keyword evidence="9" id="KW-0811">Translocation</keyword>
<protein>
    <recommendedName>
        <fullName evidence="3">Sec translocon accessory complex subunit YajC</fullName>
    </recommendedName>
</protein>
<dbReference type="NCBIfam" id="TIGR00739">
    <property type="entry name" value="yajC"/>
    <property type="match status" value="1"/>
</dbReference>
<comment type="caution">
    <text evidence="12">The sequence shown here is derived from an EMBL/GenBank/DDBJ whole genome shotgun (WGS) entry which is preliminary data.</text>
</comment>
<evidence type="ECO:0000256" key="9">
    <source>
        <dbReference type="ARBA" id="ARBA00023010"/>
    </source>
</evidence>
<evidence type="ECO:0000256" key="6">
    <source>
        <dbReference type="ARBA" id="ARBA00022692"/>
    </source>
</evidence>
<dbReference type="PANTHER" id="PTHR33909">
    <property type="entry name" value="SEC TRANSLOCON ACCESSORY COMPLEX SUBUNIT YAJC"/>
    <property type="match status" value="1"/>
</dbReference>
<comment type="similarity">
    <text evidence="2">Belongs to the YajC family.</text>
</comment>
<dbReference type="InterPro" id="IPR003849">
    <property type="entry name" value="Preprotein_translocase_YajC"/>
</dbReference>
<evidence type="ECO:0000256" key="11">
    <source>
        <dbReference type="SAM" id="Phobius"/>
    </source>
</evidence>
<keyword evidence="10 11" id="KW-0472">Membrane</keyword>
<dbReference type="Pfam" id="PF02699">
    <property type="entry name" value="YajC"/>
    <property type="match status" value="1"/>
</dbReference>
<evidence type="ECO:0000256" key="10">
    <source>
        <dbReference type="ARBA" id="ARBA00023136"/>
    </source>
</evidence>
<keyword evidence="13" id="KW-1185">Reference proteome</keyword>
<evidence type="ECO:0000256" key="2">
    <source>
        <dbReference type="ARBA" id="ARBA00006742"/>
    </source>
</evidence>
<dbReference type="PANTHER" id="PTHR33909:SF1">
    <property type="entry name" value="SEC TRANSLOCON ACCESSORY COMPLEX SUBUNIT YAJC"/>
    <property type="match status" value="1"/>
</dbReference>
<keyword evidence="8 11" id="KW-1133">Transmembrane helix</keyword>
<evidence type="ECO:0000313" key="12">
    <source>
        <dbReference type="EMBL" id="MBD8489880.1"/>
    </source>
</evidence>
<evidence type="ECO:0000313" key="13">
    <source>
        <dbReference type="Proteomes" id="UP000647133"/>
    </source>
</evidence>
<accession>A0ABR9AMG5</accession>
<keyword evidence="4" id="KW-0813">Transport</keyword>
<proteinExistence type="inferred from homology"/>
<dbReference type="RefSeq" id="WP_192010762.1">
    <property type="nucleotide sequence ID" value="NZ_JACYTQ010000004.1"/>
</dbReference>
<evidence type="ECO:0000256" key="1">
    <source>
        <dbReference type="ARBA" id="ARBA00004162"/>
    </source>
</evidence>
<dbReference type="EMBL" id="JACYTQ010000004">
    <property type="protein sequence ID" value="MBD8489880.1"/>
    <property type="molecule type" value="Genomic_DNA"/>
</dbReference>
<reference evidence="12 13" key="1">
    <citation type="submission" date="2020-09" db="EMBL/GenBank/DDBJ databases">
        <title>Echinicola sp. CAU 1574 isolated from sand of Sido Beach.</title>
        <authorList>
            <person name="Kim W."/>
        </authorList>
    </citation>
    <scope>NUCLEOTIDE SEQUENCE [LARGE SCALE GENOMIC DNA]</scope>
    <source>
        <strain evidence="12 13">CAU 1574</strain>
    </source>
</reference>
<evidence type="ECO:0000256" key="7">
    <source>
        <dbReference type="ARBA" id="ARBA00022927"/>
    </source>
</evidence>
<dbReference type="SMART" id="SM01323">
    <property type="entry name" value="YajC"/>
    <property type="match status" value="1"/>
</dbReference>
<comment type="subcellular location">
    <subcellularLocation>
        <location evidence="1">Cell membrane</location>
        <topology evidence="1">Single-pass membrane protein</topology>
    </subcellularLocation>
</comment>